<name>A0A7Y7M7J2_9PROT</name>
<dbReference type="EMBL" id="JABXXP010000326">
    <property type="protein sequence ID" value="NVN12069.1"/>
    <property type="molecule type" value="Genomic_DNA"/>
</dbReference>
<keyword evidence="1" id="KW-1133">Transmembrane helix</keyword>
<feature type="transmembrane region" description="Helical" evidence="1">
    <location>
        <begin position="20"/>
        <end position="38"/>
    </location>
</feature>
<accession>A0A7Y7M7J2</accession>
<evidence type="ECO:0000313" key="3">
    <source>
        <dbReference type="Proteomes" id="UP000534870"/>
    </source>
</evidence>
<gene>
    <name evidence="2" type="ORF">HUK84_13225</name>
</gene>
<dbReference type="Pfam" id="PF09933">
    <property type="entry name" value="DUF2165"/>
    <property type="match status" value="1"/>
</dbReference>
<dbReference type="Proteomes" id="UP000534870">
    <property type="component" value="Unassembled WGS sequence"/>
</dbReference>
<feature type="transmembrane region" description="Helical" evidence="1">
    <location>
        <begin position="72"/>
        <end position="95"/>
    </location>
</feature>
<organism evidence="2 3">
    <name type="scientific">Nguyenibacter vanlangensis</name>
    <dbReference type="NCBI Taxonomy" id="1216886"/>
    <lineage>
        <taxon>Bacteria</taxon>
        <taxon>Pseudomonadati</taxon>
        <taxon>Pseudomonadota</taxon>
        <taxon>Alphaproteobacteria</taxon>
        <taxon>Acetobacterales</taxon>
        <taxon>Acetobacteraceae</taxon>
        <taxon>Nguyenibacter</taxon>
    </lineage>
</organism>
<keyword evidence="1" id="KW-0812">Transmembrane</keyword>
<sequence>MQDGSFMPDSFTLASRLAKLAMVASLAAFGLLVAFNNLTDYRSNFLFVRHVLSMDTTFPGNALTWRAIHARWAWHGFYLLIILGEAATGMLFLMAAGAMLRALRADRAAFRRAARLVPLGTALGFLIWFFGFSVVGAEWFAMWQSRDWNGQQPAFRFFLTMLGVCIYVSLPEDG</sequence>
<reference evidence="2 3" key="1">
    <citation type="submission" date="2020-06" db="EMBL/GenBank/DDBJ databases">
        <title>Description of novel acetic acid bacteria.</title>
        <authorList>
            <person name="Sombolestani A."/>
        </authorList>
    </citation>
    <scope>NUCLEOTIDE SEQUENCE [LARGE SCALE GENOMIC DNA]</scope>
    <source>
        <strain evidence="2 3">LMG 31431</strain>
    </source>
</reference>
<dbReference type="InterPro" id="IPR018681">
    <property type="entry name" value="DUF2165_transmembrane"/>
</dbReference>
<protein>
    <submittedName>
        <fullName evidence="2">DUF2165 domain-containing protein</fullName>
    </submittedName>
</protein>
<dbReference type="AlphaFoldDB" id="A0A7Y7M7J2"/>
<evidence type="ECO:0000313" key="2">
    <source>
        <dbReference type="EMBL" id="NVN12069.1"/>
    </source>
</evidence>
<proteinExistence type="predicted"/>
<comment type="caution">
    <text evidence="2">The sequence shown here is derived from an EMBL/GenBank/DDBJ whole genome shotgun (WGS) entry which is preliminary data.</text>
</comment>
<feature type="transmembrane region" description="Helical" evidence="1">
    <location>
        <begin position="116"/>
        <end position="141"/>
    </location>
</feature>
<keyword evidence="1" id="KW-0472">Membrane</keyword>
<evidence type="ECO:0000256" key="1">
    <source>
        <dbReference type="SAM" id="Phobius"/>
    </source>
</evidence>
<feature type="transmembrane region" description="Helical" evidence="1">
    <location>
        <begin position="153"/>
        <end position="170"/>
    </location>
</feature>